<dbReference type="CDD" id="cd00009">
    <property type="entry name" value="AAA"/>
    <property type="match status" value="1"/>
</dbReference>
<dbReference type="InterPro" id="IPR058031">
    <property type="entry name" value="AAA_lid_NorR"/>
</dbReference>
<dbReference type="PROSITE" id="PS00675">
    <property type="entry name" value="SIGMA54_INTERACT_1"/>
    <property type="match status" value="1"/>
</dbReference>
<dbReference type="PROSITE" id="PS50045">
    <property type="entry name" value="SIGMA54_INTERACT_4"/>
    <property type="match status" value="1"/>
</dbReference>
<dbReference type="InterPro" id="IPR009057">
    <property type="entry name" value="Homeodomain-like_sf"/>
</dbReference>
<dbReference type="GO" id="GO:0006355">
    <property type="term" value="P:regulation of DNA-templated transcription"/>
    <property type="evidence" value="ECO:0007669"/>
    <property type="project" value="InterPro"/>
</dbReference>
<dbReference type="InterPro" id="IPR011006">
    <property type="entry name" value="CheY-like_superfamily"/>
</dbReference>
<sequence>MSACRYRILVVDDDPALLRLLSMRLSAVGYEVAAVESGEKAIAQIPTFQPHLVITDLRMDGMDGMALFDQIHQRSSALPVIILTAHGSIPDAVDATSRGVFGYLTKPFDSKDLLDQVTRALRVSGEKHERSEEEYVAEWRQSIITRSPLMEDLLGQARLVAASEASVFIHGQSGTGKEVLAKAIHDASPRVDGEFVAVNCSAIPESLFESEFFGHMKGSFTGATRDHKGLFQAAHGGTLFLDEIGDMPMSFQVKLLRAIQERSVRPVGATRAQPVDVRIISATHRDLDELRNSGIFREDLYYRLNVVAMEIPSLAARREDIPLLAGHFIKVLDDATRKKIKGFAPEAMEVLLSAPWPGNVRQLFNVVEQSVAFATTSLIPVSLVQRALRDEVEVAMPAFADARSRFEREYLTQLLQITSGNVSQAARVAKRNRTEFYKLLHKHHLNPSQFKTARASV</sequence>
<accession>A0A3B0YZ29</accession>
<organism evidence="9">
    <name type="scientific">hydrothermal vent metagenome</name>
    <dbReference type="NCBI Taxonomy" id="652676"/>
    <lineage>
        <taxon>unclassified sequences</taxon>
        <taxon>metagenomes</taxon>
        <taxon>ecological metagenomes</taxon>
    </lineage>
</organism>
<dbReference type="PANTHER" id="PTHR32071:SF116">
    <property type="entry name" value="TRANSCRIPTIONAL REGULATORY PROTEIN GLRR"/>
    <property type="match status" value="1"/>
</dbReference>
<proteinExistence type="predicted"/>
<dbReference type="Pfam" id="PF25601">
    <property type="entry name" value="AAA_lid_14"/>
    <property type="match status" value="1"/>
</dbReference>
<dbReference type="Gene3D" id="1.10.10.60">
    <property type="entry name" value="Homeodomain-like"/>
    <property type="match status" value="1"/>
</dbReference>
<dbReference type="InterPro" id="IPR025944">
    <property type="entry name" value="Sigma_54_int_dom_CS"/>
</dbReference>
<evidence type="ECO:0000256" key="3">
    <source>
        <dbReference type="ARBA" id="ARBA00022840"/>
    </source>
</evidence>
<keyword evidence="5" id="KW-0238">DNA-binding</keyword>
<dbReference type="FunFam" id="3.40.50.300:FF:000006">
    <property type="entry name" value="DNA-binding transcriptional regulator NtrC"/>
    <property type="match status" value="1"/>
</dbReference>
<gene>
    <name evidence="9" type="ORF">MNBD_GAMMA13-354</name>
</gene>
<dbReference type="InterPro" id="IPR002078">
    <property type="entry name" value="Sigma_54_int"/>
</dbReference>
<dbReference type="GO" id="GO:0003677">
    <property type="term" value="F:DNA binding"/>
    <property type="evidence" value="ECO:0007669"/>
    <property type="project" value="UniProtKB-KW"/>
</dbReference>
<evidence type="ECO:0000259" key="7">
    <source>
        <dbReference type="PROSITE" id="PS50045"/>
    </source>
</evidence>
<dbReference type="InterPro" id="IPR025943">
    <property type="entry name" value="Sigma_54_int_dom_ATP-bd_2"/>
</dbReference>
<dbReference type="EMBL" id="UOFK01000252">
    <property type="protein sequence ID" value="VAW81223.1"/>
    <property type="molecule type" value="Genomic_DNA"/>
</dbReference>
<reference evidence="9" key="1">
    <citation type="submission" date="2018-06" db="EMBL/GenBank/DDBJ databases">
        <authorList>
            <person name="Zhirakovskaya E."/>
        </authorList>
    </citation>
    <scope>NUCLEOTIDE SEQUENCE</scope>
</reference>
<evidence type="ECO:0000256" key="4">
    <source>
        <dbReference type="ARBA" id="ARBA00023015"/>
    </source>
</evidence>
<evidence type="ECO:0000256" key="6">
    <source>
        <dbReference type="ARBA" id="ARBA00023163"/>
    </source>
</evidence>
<evidence type="ECO:0000259" key="8">
    <source>
        <dbReference type="PROSITE" id="PS50110"/>
    </source>
</evidence>
<dbReference type="SUPFAM" id="SSF52540">
    <property type="entry name" value="P-loop containing nucleoside triphosphate hydrolases"/>
    <property type="match status" value="1"/>
</dbReference>
<protein>
    <submittedName>
        <fullName evidence="9">Transcriptional response regulatory protein GlrR</fullName>
    </submittedName>
</protein>
<dbReference type="InterPro" id="IPR027417">
    <property type="entry name" value="P-loop_NTPase"/>
</dbReference>
<keyword evidence="3" id="KW-0067">ATP-binding</keyword>
<dbReference type="GO" id="GO:0000160">
    <property type="term" value="P:phosphorelay signal transduction system"/>
    <property type="evidence" value="ECO:0007669"/>
    <property type="project" value="InterPro"/>
</dbReference>
<feature type="domain" description="Sigma-54 factor interaction" evidence="7">
    <location>
        <begin position="143"/>
        <end position="372"/>
    </location>
</feature>
<keyword evidence="1" id="KW-0597">Phosphoprotein</keyword>
<dbReference type="PROSITE" id="PS50110">
    <property type="entry name" value="RESPONSE_REGULATORY"/>
    <property type="match status" value="1"/>
</dbReference>
<dbReference type="AlphaFoldDB" id="A0A3B0YZ29"/>
<dbReference type="Gene3D" id="3.40.50.2300">
    <property type="match status" value="1"/>
</dbReference>
<evidence type="ECO:0000256" key="1">
    <source>
        <dbReference type="ARBA" id="ARBA00022553"/>
    </source>
</evidence>
<evidence type="ECO:0000313" key="9">
    <source>
        <dbReference type="EMBL" id="VAW81223.1"/>
    </source>
</evidence>
<keyword evidence="4" id="KW-0805">Transcription regulation</keyword>
<dbReference type="SMART" id="SM00448">
    <property type="entry name" value="REC"/>
    <property type="match status" value="1"/>
</dbReference>
<dbReference type="Pfam" id="PF00072">
    <property type="entry name" value="Response_reg"/>
    <property type="match status" value="1"/>
</dbReference>
<dbReference type="PROSITE" id="PS00688">
    <property type="entry name" value="SIGMA54_INTERACT_3"/>
    <property type="match status" value="1"/>
</dbReference>
<dbReference type="PANTHER" id="PTHR32071">
    <property type="entry name" value="TRANSCRIPTIONAL REGULATORY PROTEIN"/>
    <property type="match status" value="1"/>
</dbReference>
<name>A0A3B0YZ29_9ZZZZ</name>
<dbReference type="Pfam" id="PF00158">
    <property type="entry name" value="Sigma54_activat"/>
    <property type="match status" value="1"/>
</dbReference>
<evidence type="ECO:0000256" key="2">
    <source>
        <dbReference type="ARBA" id="ARBA00022741"/>
    </source>
</evidence>
<dbReference type="GO" id="GO:0005524">
    <property type="term" value="F:ATP binding"/>
    <property type="evidence" value="ECO:0007669"/>
    <property type="project" value="UniProtKB-KW"/>
</dbReference>
<dbReference type="InterPro" id="IPR025662">
    <property type="entry name" value="Sigma_54_int_dom_ATP-bd_1"/>
</dbReference>
<dbReference type="SMART" id="SM00382">
    <property type="entry name" value="AAA"/>
    <property type="match status" value="1"/>
</dbReference>
<dbReference type="InterPro" id="IPR003593">
    <property type="entry name" value="AAA+_ATPase"/>
</dbReference>
<dbReference type="SUPFAM" id="SSF52172">
    <property type="entry name" value="CheY-like"/>
    <property type="match status" value="1"/>
</dbReference>
<dbReference type="SUPFAM" id="SSF46689">
    <property type="entry name" value="Homeodomain-like"/>
    <property type="match status" value="1"/>
</dbReference>
<feature type="domain" description="Response regulatory" evidence="8">
    <location>
        <begin position="7"/>
        <end position="121"/>
    </location>
</feature>
<keyword evidence="2" id="KW-0547">Nucleotide-binding</keyword>
<dbReference type="Gene3D" id="3.40.50.300">
    <property type="entry name" value="P-loop containing nucleotide triphosphate hydrolases"/>
    <property type="match status" value="1"/>
</dbReference>
<evidence type="ECO:0000256" key="5">
    <source>
        <dbReference type="ARBA" id="ARBA00023125"/>
    </source>
</evidence>
<dbReference type="Gene3D" id="1.10.8.60">
    <property type="match status" value="1"/>
</dbReference>
<dbReference type="PROSITE" id="PS00676">
    <property type="entry name" value="SIGMA54_INTERACT_2"/>
    <property type="match status" value="1"/>
</dbReference>
<dbReference type="FunFam" id="3.40.50.2300:FF:000018">
    <property type="entry name" value="DNA-binding transcriptional regulator NtrC"/>
    <property type="match status" value="1"/>
</dbReference>
<dbReference type="InterPro" id="IPR001789">
    <property type="entry name" value="Sig_transdc_resp-reg_receiver"/>
</dbReference>
<keyword evidence="6" id="KW-0804">Transcription</keyword>